<dbReference type="OrthoDB" id="5968156at2759"/>
<feature type="transmembrane region" description="Helical" evidence="3">
    <location>
        <begin position="74"/>
        <end position="91"/>
    </location>
</feature>
<feature type="compositionally biased region" description="Basic and acidic residues" evidence="2">
    <location>
        <begin position="262"/>
        <end position="274"/>
    </location>
</feature>
<feature type="transmembrane region" description="Helical" evidence="3">
    <location>
        <begin position="506"/>
        <end position="524"/>
    </location>
</feature>
<evidence type="ECO:0000256" key="3">
    <source>
        <dbReference type="SAM" id="Phobius"/>
    </source>
</evidence>
<feature type="region of interest" description="Disordered" evidence="2">
    <location>
        <begin position="397"/>
        <end position="428"/>
    </location>
</feature>
<evidence type="ECO:0000256" key="4">
    <source>
        <dbReference type="SAM" id="SignalP"/>
    </source>
</evidence>
<evidence type="ECO:0000256" key="2">
    <source>
        <dbReference type="SAM" id="MobiDB-lite"/>
    </source>
</evidence>
<evidence type="ECO:0000256" key="1">
    <source>
        <dbReference type="ARBA" id="ARBA00008335"/>
    </source>
</evidence>
<organism evidence="5 6">
    <name type="scientific">Stylophora pistillata</name>
    <name type="common">Smooth cauliflower coral</name>
    <dbReference type="NCBI Taxonomy" id="50429"/>
    <lineage>
        <taxon>Eukaryota</taxon>
        <taxon>Metazoa</taxon>
        <taxon>Cnidaria</taxon>
        <taxon>Anthozoa</taxon>
        <taxon>Hexacorallia</taxon>
        <taxon>Scleractinia</taxon>
        <taxon>Astrocoeniina</taxon>
        <taxon>Pocilloporidae</taxon>
        <taxon>Stylophora</taxon>
    </lineage>
</organism>
<dbReference type="EMBL" id="LSMT01000207">
    <property type="protein sequence ID" value="PFX23447.1"/>
    <property type="molecule type" value="Genomic_DNA"/>
</dbReference>
<gene>
    <name evidence="5" type="primary">MFSD12</name>
    <name evidence="5" type="ORF">AWC38_SpisGene12000</name>
</gene>
<feature type="chain" id="PRO_5012066705" evidence="4">
    <location>
        <begin position="25"/>
        <end position="714"/>
    </location>
</feature>
<keyword evidence="4" id="KW-0732">Signal</keyword>
<feature type="compositionally biased region" description="Polar residues" evidence="2">
    <location>
        <begin position="275"/>
        <end position="284"/>
    </location>
</feature>
<feature type="transmembrane region" description="Helical" evidence="3">
    <location>
        <begin position="640"/>
        <end position="659"/>
    </location>
</feature>
<feature type="compositionally biased region" description="Basic and acidic residues" evidence="2">
    <location>
        <begin position="413"/>
        <end position="428"/>
    </location>
</feature>
<dbReference type="AlphaFoldDB" id="A0A2B4S4C3"/>
<keyword evidence="6" id="KW-1185">Reference proteome</keyword>
<feature type="transmembrane region" description="Helical" evidence="3">
    <location>
        <begin position="111"/>
        <end position="129"/>
    </location>
</feature>
<dbReference type="GO" id="GO:0008643">
    <property type="term" value="P:carbohydrate transport"/>
    <property type="evidence" value="ECO:0007669"/>
    <property type="project" value="InterPro"/>
</dbReference>
<protein>
    <submittedName>
        <fullName evidence="5">Major facilitator superfamily domain-containing protein 12</fullName>
    </submittedName>
</protein>
<keyword evidence="3" id="KW-0812">Transmembrane</keyword>
<dbReference type="GO" id="GO:0005886">
    <property type="term" value="C:plasma membrane"/>
    <property type="evidence" value="ECO:0007669"/>
    <property type="project" value="TreeGrafter"/>
</dbReference>
<name>A0A2B4S4C3_STYPI</name>
<feature type="compositionally biased region" description="Polar residues" evidence="2">
    <location>
        <begin position="403"/>
        <end position="412"/>
    </location>
</feature>
<feature type="compositionally biased region" description="Basic and acidic residues" evidence="2">
    <location>
        <begin position="314"/>
        <end position="325"/>
    </location>
</feature>
<evidence type="ECO:0000313" key="5">
    <source>
        <dbReference type="EMBL" id="PFX23447.1"/>
    </source>
</evidence>
<evidence type="ECO:0000313" key="6">
    <source>
        <dbReference type="Proteomes" id="UP000225706"/>
    </source>
</evidence>
<accession>A0A2B4S4C3</accession>
<dbReference type="Proteomes" id="UP000225706">
    <property type="component" value="Unassembled WGS sequence"/>
</dbReference>
<reference evidence="6" key="1">
    <citation type="journal article" date="2017" name="bioRxiv">
        <title>Comparative analysis of the genomes of Stylophora pistillata and Acropora digitifera provides evidence for extensive differences between species of corals.</title>
        <authorList>
            <person name="Voolstra C.R."/>
            <person name="Li Y."/>
            <person name="Liew Y.J."/>
            <person name="Baumgarten S."/>
            <person name="Zoccola D."/>
            <person name="Flot J.-F."/>
            <person name="Tambutte S."/>
            <person name="Allemand D."/>
            <person name="Aranda M."/>
        </authorList>
    </citation>
    <scope>NUCLEOTIDE SEQUENCE [LARGE SCALE GENOMIC DNA]</scope>
</reference>
<dbReference type="STRING" id="50429.A0A2B4S4C3"/>
<dbReference type="Gene3D" id="1.20.1250.20">
    <property type="entry name" value="MFS general substrate transporter like domains"/>
    <property type="match status" value="1"/>
</dbReference>
<feature type="transmembrane region" description="Helical" evidence="3">
    <location>
        <begin position="598"/>
        <end position="620"/>
    </location>
</feature>
<feature type="transmembrane region" description="Helical" evidence="3">
    <location>
        <begin position="471"/>
        <end position="494"/>
    </location>
</feature>
<dbReference type="Pfam" id="PF07690">
    <property type="entry name" value="MFS_1"/>
    <property type="match status" value="1"/>
</dbReference>
<dbReference type="GO" id="GO:0015293">
    <property type="term" value="F:symporter activity"/>
    <property type="evidence" value="ECO:0007669"/>
    <property type="project" value="InterPro"/>
</dbReference>
<dbReference type="SUPFAM" id="SSF103473">
    <property type="entry name" value="MFS general substrate transporter"/>
    <property type="match status" value="1"/>
</dbReference>
<sequence length="714" mass="79506">MATCLMAISIPLLLNRCLLCDARGQTWLPILYYSFLSALKGFSYNMVEINHLAFITAVAENVEEATTLSAMRTAFTFLSGVYVYVLAWVLLEQDSADSLGPKDYNVFAKISWIATGTGLFFAAIFYTGPKEPQKRLRKRNAHLDLTNVPGVFSPLSGGVQNSRKTSLSHLFVDKIMTSSSFEPIEHEGSNVTPNRPSHDRRRTVMQRFLHALLCEGESNTGQNQLEHHDTAKTIEISRDLDIVTCLAARVKLDPDDGNLSKLENDRSKVSDHVDQSTSNSVNENGNHEEALEDLEIDDAENGHADEDQGVYQEDQTREIAKNSVLDKPKVGRHGVVSVPDENKYKFLNLAFDDDKREVKADSGISDTSAGHSRMKKNCVAFKLLESPLVNEKQLELNSHESNKTQNTFSFQRSQDHLETSETENRGFEPREEIKLNIEEYGEVPDLSFPCKTQYESRSPKALKDWLKDANLYKVAAIFTFSRLAQGPVYAYLALYLIEKLHFPKEASAYFPLVLLMSASSSSFICGKLNRKIGNKWNYVLAGTFVMAGTVWIYFQTPPTRQLTYGPVAMIGSGLSVMYVMALAFIAKLLGEDKERSGSVISIINVFGSVSMGSLSFLLQLLYPDKRTSSKEEIGNYVKDAFAVTCGIMTLMGVLVVLLFQPSKFTCKSKARIHVEAAADQCVSQQNTSKPSVNPDKTQNSVLAAMSSCTYDTRL</sequence>
<feature type="transmembrane region" description="Helical" evidence="3">
    <location>
        <begin position="566"/>
        <end position="586"/>
    </location>
</feature>
<feature type="transmembrane region" description="Helical" evidence="3">
    <location>
        <begin position="536"/>
        <end position="554"/>
    </location>
</feature>
<feature type="region of interest" description="Disordered" evidence="2">
    <location>
        <begin position="306"/>
        <end position="325"/>
    </location>
</feature>
<dbReference type="PANTHER" id="PTHR11328:SF28">
    <property type="entry name" value="MAJOR FACILITATOR SUPERFAMILY DOMAIN-CONTAINING PROTEIN 12"/>
    <property type="match status" value="1"/>
</dbReference>
<dbReference type="InterPro" id="IPR011701">
    <property type="entry name" value="MFS"/>
</dbReference>
<keyword evidence="3" id="KW-1133">Transmembrane helix</keyword>
<proteinExistence type="inferred from homology"/>
<dbReference type="InterPro" id="IPR036259">
    <property type="entry name" value="MFS_trans_sf"/>
</dbReference>
<comment type="similarity">
    <text evidence="1">Belongs to the major facilitator superfamily.</text>
</comment>
<dbReference type="InterPro" id="IPR039672">
    <property type="entry name" value="MFS_2"/>
</dbReference>
<dbReference type="PANTHER" id="PTHR11328">
    <property type="entry name" value="MAJOR FACILITATOR SUPERFAMILY DOMAIN-CONTAINING PROTEIN"/>
    <property type="match status" value="1"/>
</dbReference>
<feature type="region of interest" description="Disordered" evidence="2">
    <location>
        <begin position="254"/>
        <end position="288"/>
    </location>
</feature>
<keyword evidence="3" id="KW-0472">Membrane</keyword>
<feature type="signal peptide" evidence="4">
    <location>
        <begin position="1"/>
        <end position="24"/>
    </location>
</feature>
<comment type="caution">
    <text evidence="5">The sequence shown here is derived from an EMBL/GenBank/DDBJ whole genome shotgun (WGS) entry which is preliminary data.</text>
</comment>